<dbReference type="RefSeq" id="WP_317541287.1">
    <property type="nucleotide sequence ID" value="NZ_JAWLKB010000004.1"/>
</dbReference>
<name>A0ABU4BS77_RHOGO</name>
<dbReference type="Proteomes" id="UP001185927">
    <property type="component" value="Unassembled WGS sequence"/>
</dbReference>
<keyword evidence="3" id="KW-1185">Reference proteome</keyword>
<organism evidence="2 3">
    <name type="scientific">Rhodococcus globerulus</name>
    <dbReference type="NCBI Taxonomy" id="33008"/>
    <lineage>
        <taxon>Bacteria</taxon>
        <taxon>Bacillati</taxon>
        <taxon>Actinomycetota</taxon>
        <taxon>Actinomycetes</taxon>
        <taxon>Mycobacteriales</taxon>
        <taxon>Nocardiaceae</taxon>
        <taxon>Rhodococcus</taxon>
    </lineage>
</organism>
<keyword evidence="1" id="KW-0812">Transmembrane</keyword>
<evidence type="ECO:0000256" key="1">
    <source>
        <dbReference type="SAM" id="Phobius"/>
    </source>
</evidence>
<sequence length="52" mass="5843">MPHIWPHRDNGLYFTACRPCTRKVGAKFDRDGTGWLFTAGLFTFGIGVGWLA</sequence>
<comment type="caution">
    <text evidence="2">The sequence shown here is derived from an EMBL/GenBank/DDBJ whole genome shotgun (WGS) entry which is preliminary data.</text>
</comment>
<reference evidence="2 3" key="1">
    <citation type="submission" date="2023-10" db="EMBL/GenBank/DDBJ databases">
        <title>Development of a sustainable strategy for remediation of hydrocarbon-contaminated territories based on the waste exchange concept.</title>
        <authorList>
            <person name="Krivoruchko A."/>
        </authorList>
    </citation>
    <scope>NUCLEOTIDE SEQUENCE [LARGE SCALE GENOMIC DNA]</scope>
    <source>
        <strain evidence="2 3">IEGM 1203</strain>
    </source>
</reference>
<proteinExistence type="predicted"/>
<keyword evidence="1" id="KW-0472">Membrane</keyword>
<gene>
    <name evidence="2" type="ORF">R3Q16_10725</name>
</gene>
<keyword evidence="1" id="KW-1133">Transmembrane helix</keyword>
<evidence type="ECO:0000313" key="3">
    <source>
        <dbReference type="Proteomes" id="UP001185927"/>
    </source>
</evidence>
<accession>A0ABU4BS77</accession>
<protein>
    <submittedName>
        <fullName evidence="2">Uncharacterized protein</fullName>
    </submittedName>
</protein>
<feature type="transmembrane region" description="Helical" evidence="1">
    <location>
        <begin position="32"/>
        <end position="51"/>
    </location>
</feature>
<dbReference type="EMBL" id="JAWLKB010000004">
    <property type="protein sequence ID" value="MDV6267077.1"/>
    <property type="molecule type" value="Genomic_DNA"/>
</dbReference>
<evidence type="ECO:0000313" key="2">
    <source>
        <dbReference type="EMBL" id="MDV6267077.1"/>
    </source>
</evidence>